<dbReference type="AlphaFoldDB" id="A0A0V0SK62"/>
<evidence type="ECO:0000256" key="12">
    <source>
        <dbReference type="RuleBase" id="RU003654"/>
    </source>
</evidence>
<dbReference type="InterPro" id="IPR016090">
    <property type="entry name" value="PLA2-like_dom"/>
</dbReference>
<keyword evidence="6 10" id="KW-0106">Calcium</keyword>
<evidence type="ECO:0000256" key="7">
    <source>
        <dbReference type="ARBA" id="ARBA00022963"/>
    </source>
</evidence>
<proteinExistence type="inferred from homology"/>
<evidence type="ECO:0000256" key="3">
    <source>
        <dbReference type="ARBA" id="ARBA00022525"/>
    </source>
</evidence>
<feature type="chain" id="PRO_5006868878" description="phospholipase A2" evidence="13">
    <location>
        <begin position="30"/>
        <end position="166"/>
    </location>
</feature>
<feature type="disulfide bond" evidence="11">
    <location>
        <begin position="120"/>
        <end position="133"/>
    </location>
</feature>
<feature type="signal peptide" evidence="13">
    <location>
        <begin position="1"/>
        <end position="29"/>
    </location>
</feature>
<gene>
    <name evidence="15" type="ORF">T07_5499</name>
</gene>
<evidence type="ECO:0000256" key="10">
    <source>
        <dbReference type="PIRSR" id="PIRSR601211-2"/>
    </source>
</evidence>
<keyword evidence="16" id="KW-1185">Reference proteome</keyword>
<dbReference type="PANTHER" id="PTHR11716">
    <property type="entry name" value="PHOSPHOLIPASE A2 FAMILY MEMBER"/>
    <property type="match status" value="1"/>
</dbReference>
<evidence type="ECO:0000256" key="2">
    <source>
        <dbReference type="ARBA" id="ARBA00013278"/>
    </source>
</evidence>
<keyword evidence="5" id="KW-0378">Hydrolase</keyword>
<keyword evidence="11" id="KW-1015">Disulfide bond</keyword>
<dbReference type="STRING" id="6336.A0A0V0SK62"/>
<dbReference type="Proteomes" id="UP000054630">
    <property type="component" value="Unassembled WGS sequence"/>
</dbReference>
<evidence type="ECO:0000313" key="15">
    <source>
        <dbReference type="EMBL" id="KRX27149.1"/>
    </source>
</evidence>
<name>A0A0V0SK62_9BILA</name>
<dbReference type="GO" id="GO:0050482">
    <property type="term" value="P:arachidonate secretion"/>
    <property type="evidence" value="ECO:0007669"/>
    <property type="project" value="InterPro"/>
</dbReference>
<comment type="subcellular location">
    <subcellularLocation>
        <location evidence="1">Secreted</location>
    </subcellularLocation>
</comment>
<evidence type="ECO:0000256" key="9">
    <source>
        <dbReference type="PIRSR" id="PIRSR601211-1"/>
    </source>
</evidence>
<organism evidence="15 16">
    <name type="scientific">Trichinella nelsoni</name>
    <dbReference type="NCBI Taxonomy" id="6336"/>
    <lineage>
        <taxon>Eukaryota</taxon>
        <taxon>Metazoa</taxon>
        <taxon>Ecdysozoa</taxon>
        <taxon>Nematoda</taxon>
        <taxon>Enoplea</taxon>
        <taxon>Dorylaimia</taxon>
        <taxon>Trichinellida</taxon>
        <taxon>Trichinellidae</taxon>
        <taxon>Trichinella</taxon>
    </lineage>
</organism>
<dbReference type="GO" id="GO:0016042">
    <property type="term" value="P:lipid catabolic process"/>
    <property type="evidence" value="ECO:0007669"/>
    <property type="project" value="UniProtKB-KW"/>
</dbReference>
<evidence type="ECO:0000256" key="5">
    <source>
        <dbReference type="ARBA" id="ARBA00022801"/>
    </source>
</evidence>
<feature type="binding site" evidence="10">
    <location>
        <position position="63"/>
    </location>
    <ligand>
        <name>Ca(2+)</name>
        <dbReference type="ChEBI" id="CHEBI:29108"/>
    </ligand>
</feature>
<evidence type="ECO:0000313" key="16">
    <source>
        <dbReference type="Proteomes" id="UP000054630"/>
    </source>
</evidence>
<evidence type="ECO:0000256" key="4">
    <source>
        <dbReference type="ARBA" id="ARBA00022723"/>
    </source>
</evidence>
<evidence type="ECO:0000256" key="6">
    <source>
        <dbReference type="ARBA" id="ARBA00022837"/>
    </source>
</evidence>
<dbReference type="GO" id="GO:0004623">
    <property type="term" value="F:phospholipase A2 activity"/>
    <property type="evidence" value="ECO:0007669"/>
    <property type="project" value="UniProtKB-EC"/>
</dbReference>
<dbReference type="InterPro" id="IPR001211">
    <property type="entry name" value="PLA2"/>
</dbReference>
<feature type="disulfide bond" evidence="11">
    <location>
        <begin position="78"/>
        <end position="142"/>
    </location>
</feature>
<keyword evidence="3" id="KW-0964">Secreted</keyword>
<feature type="disulfide bond" evidence="11">
    <location>
        <begin position="95"/>
        <end position="128"/>
    </location>
</feature>
<feature type="disulfide bond" evidence="11">
    <location>
        <begin position="62"/>
        <end position="79"/>
    </location>
</feature>
<sequence length="166" mass="18800">MLSSTDSIMLWKYIFLLCTLQNIFHLTEGIRRSKFLEGSLDRILQCTIEKSLSDLEGYGCWCGSEEGNGNPVDAIDICCRHHKVFLQLLLKSASCNMFTMYALPYDVTCSKNNQQPHAICTENMASACAKKLCKGDIWLGNCIRKQISDVGYFNKPGCSNYRQTSW</sequence>
<feature type="active site" evidence="9">
    <location>
        <position position="136"/>
    </location>
</feature>
<comment type="similarity">
    <text evidence="12">Belongs to the phospholipase A2 family.</text>
</comment>
<evidence type="ECO:0000256" key="11">
    <source>
        <dbReference type="PIRSR" id="PIRSR601211-3"/>
    </source>
</evidence>
<dbReference type="SUPFAM" id="SSF48619">
    <property type="entry name" value="Phospholipase A2, PLA2"/>
    <property type="match status" value="1"/>
</dbReference>
<accession>A0A0V0SK62</accession>
<comment type="cofactor">
    <cofactor evidence="10">
        <name>Ca(2+)</name>
        <dbReference type="ChEBI" id="CHEBI:29108"/>
    </cofactor>
    <text evidence="10">Binds 1 Ca(2+) ion per subunit.</text>
</comment>
<dbReference type="InterPro" id="IPR036444">
    <property type="entry name" value="PLipase_A2_dom_sf"/>
</dbReference>
<evidence type="ECO:0000259" key="14">
    <source>
        <dbReference type="SMART" id="SM00085"/>
    </source>
</evidence>
<keyword evidence="7" id="KW-0442">Lipid degradation</keyword>
<keyword evidence="4 10" id="KW-0479">Metal-binding</keyword>
<protein>
    <recommendedName>
        <fullName evidence="2">phospholipase A2</fullName>
        <ecNumber evidence="2">3.1.1.4</ecNumber>
    </recommendedName>
</protein>
<dbReference type="Pfam" id="PF00068">
    <property type="entry name" value="Phospholip_A2_1"/>
    <property type="match status" value="1"/>
</dbReference>
<dbReference type="SMART" id="SM00085">
    <property type="entry name" value="PA2c"/>
    <property type="match status" value="1"/>
</dbReference>
<evidence type="ECO:0000256" key="13">
    <source>
        <dbReference type="SAM" id="SignalP"/>
    </source>
</evidence>
<dbReference type="Gene3D" id="1.20.90.10">
    <property type="entry name" value="Phospholipase A2 domain"/>
    <property type="match status" value="1"/>
</dbReference>
<dbReference type="GO" id="GO:0005509">
    <property type="term" value="F:calcium ion binding"/>
    <property type="evidence" value="ECO:0007669"/>
    <property type="project" value="InterPro"/>
</dbReference>
<dbReference type="GO" id="GO:0005576">
    <property type="term" value="C:extracellular region"/>
    <property type="evidence" value="ECO:0007669"/>
    <property type="project" value="UniProtKB-SubCell"/>
</dbReference>
<comment type="caution">
    <text evidence="15">The sequence shown here is derived from an EMBL/GenBank/DDBJ whole genome shotgun (WGS) entry which is preliminary data.</text>
</comment>
<dbReference type="EMBL" id="JYDL01000004">
    <property type="protein sequence ID" value="KRX27149.1"/>
    <property type="molecule type" value="Genomic_DNA"/>
</dbReference>
<keyword evidence="8" id="KW-0443">Lipid metabolism</keyword>
<evidence type="ECO:0000256" key="8">
    <source>
        <dbReference type="ARBA" id="ARBA00023098"/>
    </source>
</evidence>
<dbReference type="OrthoDB" id="10069378at2759"/>
<keyword evidence="13" id="KW-0732">Signal</keyword>
<dbReference type="EC" id="3.1.1.4" evidence="2"/>
<dbReference type="GO" id="GO:0006644">
    <property type="term" value="P:phospholipid metabolic process"/>
    <property type="evidence" value="ECO:0007669"/>
    <property type="project" value="InterPro"/>
</dbReference>
<dbReference type="PANTHER" id="PTHR11716:SF47">
    <property type="entry name" value="PHOSPHOLIPASE A2-ALPHA"/>
    <property type="match status" value="1"/>
</dbReference>
<reference evidence="15 16" key="1">
    <citation type="submission" date="2015-01" db="EMBL/GenBank/DDBJ databases">
        <title>Evolution of Trichinella species and genotypes.</title>
        <authorList>
            <person name="Korhonen P.K."/>
            <person name="Edoardo P."/>
            <person name="Giuseppe L.R."/>
            <person name="Gasser R.B."/>
        </authorList>
    </citation>
    <scope>NUCLEOTIDE SEQUENCE [LARGE SCALE GENOMIC DNA]</scope>
    <source>
        <strain evidence="15">ISS37</strain>
    </source>
</reference>
<feature type="active site" evidence="9">
    <location>
        <position position="82"/>
    </location>
</feature>
<evidence type="ECO:0000256" key="1">
    <source>
        <dbReference type="ARBA" id="ARBA00004613"/>
    </source>
</evidence>
<feature type="domain" description="Phospholipase A2-like central" evidence="14">
    <location>
        <begin position="40"/>
        <end position="159"/>
    </location>
</feature>